<accession>A0ABN8D2D4</accession>
<keyword evidence="2" id="KW-1185">Reference proteome</keyword>
<reference evidence="1 2" key="1">
    <citation type="submission" date="2021-11" db="EMBL/GenBank/DDBJ databases">
        <authorList>
            <person name="Islam A."/>
            <person name="Islam S."/>
            <person name="Flora M.S."/>
            <person name="Rahman M."/>
            <person name="Ziaur R.M."/>
            <person name="Epstein J.H."/>
            <person name="Hassan M."/>
            <person name="Klassen M."/>
            <person name="Woodard K."/>
            <person name="Webb A."/>
            <person name="Webby R.J."/>
            <person name="El Zowalaty M.E."/>
        </authorList>
    </citation>
    <scope>NUCLEOTIDE SEQUENCE [LARGE SCALE GENOMIC DNA]</scope>
    <source>
        <strain evidence="1">Pbs1</strain>
    </source>
</reference>
<protein>
    <recommendedName>
        <fullName evidence="3">Reverse transcriptase Ty1/copia-type domain-containing protein</fullName>
    </recommendedName>
</protein>
<dbReference type="EMBL" id="CAKLCB010000294">
    <property type="protein sequence ID" value="CAH0519352.1"/>
    <property type="molecule type" value="Genomic_DNA"/>
</dbReference>
<dbReference type="PANTHER" id="PTHR11439">
    <property type="entry name" value="GAG-POL-RELATED RETROTRANSPOSON"/>
    <property type="match status" value="1"/>
</dbReference>
<sequence length="224" mass="24830">MTDSGKCAFVLGIELLNAEDGSVTLCQRRYVDDLLKRFSMSDCKAVSSPVDMSSRLVSSDAAIKANVPFREAVGALMHLTTATRPYIAYAVGYVSRFMENPQDITGLRSSAYFAIYKALRSMGYATSLVTRSIFVDIRMQIRLATSLTASQLPDTRSCYWVRHCQQGRTRADDFEDNQSCIKMTIILSTMAVPSTSTSSIMTKALHGPRHKEMTQALGIRTCLH</sequence>
<proteinExistence type="predicted"/>
<name>A0ABN8D2D4_9STRA</name>
<dbReference type="Proteomes" id="UP001158986">
    <property type="component" value="Unassembled WGS sequence"/>
</dbReference>
<evidence type="ECO:0000313" key="2">
    <source>
        <dbReference type="Proteomes" id="UP001158986"/>
    </source>
</evidence>
<evidence type="ECO:0000313" key="1">
    <source>
        <dbReference type="EMBL" id="CAH0519352.1"/>
    </source>
</evidence>
<evidence type="ECO:0008006" key="3">
    <source>
        <dbReference type="Google" id="ProtNLM"/>
    </source>
</evidence>
<gene>
    <name evidence="1" type="ORF">PBS001_LOCUS5882</name>
</gene>
<comment type="caution">
    <text evidence="1">The sequence shown here is derived from an EMBL/GenBank/DDBJ whole genome shotgun (WGS) entry which is preliminary data.</text>
</comment>
<dbReference type="PANTHER" id="PTHR11439:SF463">
    <property type="entry name" value="REVERSE TRANSCRIPTASE TY1_COPIA-TYPE DOMAIN-CONTAINING PROTEIN"/>
    <property type="match status" value="1"/>
</dbReference>
<organism evidence="1 2">
    <name type="scientific">Peronospora belbahrii</name>
    <dbReference type="NCBI Taxonomy" id="622444"/>
    <lineage>
        <taxon>Eukaryota</taxon>
        <taxon>Sar</taxon>
        <taxon>Stramenopiles</taxon>
        <taxon>Oomycota</taxon>
        <taxon>Peronosporomycetes</taxon>
        <taxon>Peronosporales</taxon>
        <taxon>Peronosporaceae</taxon>
        <taxon>Peronospora</taxon>
    </lineage>
</organism>